<name>A0A4R6QUF3_9BURK</name>
<sequence>MARKIAQVMTGSPALEKSCAHIQRQDPLMLLIMGQSNAANHGDGVGSDVPLSVMHEGRCYSTASPLPGGTGKGAALWSQLGSELQVDLDGRPLLVGLIAVEATSIKQWLGAEPLAVHWRSKLAEMLAAGLRPDLVLWQQGESDAKLGTTEADYGQALQLLRQELNRVGVRAPMMVALSTHCPGVNGMAVRSGIQAAGAKEAGIIVGPDTDSLQGVFRSGGCHFSASGVRQAARLWASSLRAAGLTSKAASQP</sequence>
<dbReference type="EMBL" id="SNXS01000001">
    <property type="protein sequence ID" value="TDP74629.1"/>
    <property type="molecule type" value="Genomic_DNA"/>
</dbReference>
<organism evidence="1 2">
    <name type="scientific">Roseateles toxinivorans</name>
    <dbReference type="NCBI Taxonomy" id="270368"/>
    <lineage>
        <taxon>Bacteria</taxon>
        <taxon>Pseudomonadati</taxon>
        <taxon>Pseudomonadota</taxon>
        <taxon>Betaproteobacteria</taxon>
        <taxon>Burkholderiales</taxon>
        <taxon>Sphaerotilaceae</taxon>
        <taxon>Roseateles</taxon>
    </lineage>
</organism>
<keyword evidence="2" id="KW-1185">Reference proteome</keyword>
<dbReference type="RefSeq" id="WP_133699241.1">
    <property type="nucleotide sequence ID" value="NZ_SNXS01000001.1"/>
</dbReference>
<comment type="caution">
    <text evidence="1">The sequence shown here is derived from an EMBL/GenBank/DDBJ whole genome shotgun (WGS) entry which is preliminary data.</text>
</comment>
<accession>A0A4R6QUF3</accession>
<evidence type="ECO:0000313" key="1">
    <source>
        <dbReference type="EMBL" id="TDP74629.1"/>
    </source>
</evidence>
<dbReference type="AlphaFoldDB" id="A0A4R6QUF3"/>
<dbReference type="SUPFAM" id="SSF52266">
    <property type="entry name" value="SGNH hydrolase"/>
    <property type="match status" value="1"/>
</dbReference>
<dbReference type="InParanoid" id="A0A4R6QUF3"/>
<dbReference type="OrthoDB" id="9150386at2"/>
<dbReference type="InterPro" id="IPR036514">
    <property type="entry name" value="SGNH_hydro_sf"/>
</dbReference>
<evidence type="ECO:0000313" key="2">
    <source>
        <dbReference type="Proteomes" id="UP000295361"/>
    </source>
</evidence>
<dbReference type="GO" id="GO:0016788">
    <property type="term" value="F:hydrolase activity, acting on ester bonds"/>
    <property type="evidence" value="ECO:0007669"/>
    <property type="project" value="UniProtKB-ARBA"/>
</dbReference>
<gene>
    <name evidence="1" type="ORF">DES47_101692</name>
</gene>
<protein>
    <submittedName>
        <fullName evidence="1">Carbohydrate esterase-like sialic acid-specific acetylesterase</fullName>
    </submittedName>
</protein>
<dbReference type="Proteomes" id="UP000295361">
    <property type="component" value="Unassembled WGS sequence"/>
</dbReference>
<proteinExistence type="predicted"/>
<reference evidence="1 2" key="1">
    <citation type="submission" date="2019-03" db="EMBL/GenBank/DDBJ databases">
        <title>Genomic Encyclopedia of Type Strains, Phase IV (KMG-IV): sequencing the most valuable type-strain genomes for metagenomic binning, comparative biology and taxonomic classification.</title>
        <authorList>
            <person name="Goeker M."/>
        </authorList>
    </citation>
    <scope>NUCLEOTIDE SEQUENCE [LARGE SCALE GENOMIC DNA]</scope>
    <source>
        <strain evidence="1 2">DSM 16998</strain>
    </source>
</reference>
<dbReference type="Gene3D" id="3.40.50.1110">
    <property type="entry name" value="SGNH hydrolase"/>
    <property type="match status" value="1"/>
</dbReference>